<comment type="pathway">
    <text evidence="1 4">Nucleotide-sugar biosynthesis; UDP-N-acetyl-alpha-D-glucosamine biosynthesis; N-acetyl-alpha-D-glucosamine 1-phosphate from alpha-D-glucosamine 6-phosphate (route I): step 1/2.</text>
</comment>
<comment type="catalytic activity">
    <reaction evidence="3 4">
        <text>D-glucosamine 6-phosphate + acetyl-CoA = N-acetyl-D-glucosamine 6-phosphate + CoA + H(+)</text>
        <dbReference type="Rhea" id="RHEA:10292"/>
        <dbReference type="ChEBI" id="CHEBI:15378"/>
        <dbReference type="ChEBI" id="CHEBI:57287"/>
        <dbReference type="ChEBI" id="CHEBI:57288"/>
        <dbReference type="ChEBI" id="CHEBI:57513"/>
        <dbReference type="ChEBI" id="CHEBI:58725"/>
        <dbReference type="EC" id="2.3.1.4"/>
    </reaction>
</comment>
<evidence type="ECO:0000256" key="1">
    <source>
        <dbReference type="ARBA" id="ARBA00004832"/>
    </source>
</evidence>
<feature type="domain" description="N-acetyltransferase" evidence="5">
    <location>
        <begin position="45"/>
        <end position="186"/>
    </location>
</feature>
<dbReference type="InterPro" id="IPR039143">
    <property type="entry name" value="GNPNAT1-like"/>
</dbReference>
<evidence type="ECO:0000256" key="2">
    <source>
        <dbReference type="ARBA" id="ARBA00006048"/>
    </source>
</evidence>
<dbReference type="EMBL" id="CP111022">
    <property type="protein sequence ID" value="WAR19831.1"/>
    <property type="molecule type" value="Genomic_DNA"/>
</dbReference>
<evidence type="ECO:0000313" key="7">
    <source>
        <dbReference type="Proteomes" id="UP001164746"/>
    </source>
</evidence>
<gene>
    <name evidence="6" type="ORF">MAR_001669</name>
</gene>
<evidence type="ECO:0000256" key="3">
    <source>
        <dbReference type="ARBA" id="ARBA00048964"/>
    </source>
</evidence>
<dbReference type="InterPro" id="IPR016181">
    <property type="entry name" value="Acyl_CoA_acyltransferase"/>
</dbReference>
<dbReference type="SUPFAM" id="SSF55729">
    <property type="entry name" value="Acyl-CoA N-acyltransferases (Nat)"/>
    <property type="match status" value="1"/>
</dbReference>
<keyword evidence="7" id="KW-1185">Reference proteome</keyword>
<accession>A0ABY7FFV4</accession>
<dbReference type="EC" id="2.3.1.4" evidence="4"/>
<dbReference type="PANTHER" id="PTHR13355">
    <property type="entry name" value="GLUCOSAMINE 6-PHOSPHATE N-ACETYLTRANSFERASE"/>
    <property type="match status" value="1"/>
</dbReference>
<evidence type="ECO:0000259" key="5">
    <source>
        <dbReference type="PROSITE" id="PS51186"/>
    </source>
</evidence>
<comment type="similarity">
    <text evidence="2 4">Belongs to the acetyltransferase family. GNA1 subfamily.</text>
</comment>
<protein>
    <recommendedName>
        <fullName evidence="4">Glucosamine 6-phosphate N-acetyltransferase</fullName>
        <ecNumber evidence="4">2.3.1.4</ecNumber>
    </recommendedName>
</protein>
<dbReference type="Proteomes" id="UP001164746">
    <property type="component" value="Chromosome 11"/>
</dbReference>
<keyword evidence="4" id="KW-0808">Transferase</keyword>
<organism evidence="6 7">
    <name type="scientific">Mya arenaria</name>
    <name type="common">Soft-shell clam</name>
    <dbReference type="NCBI Taxonomy" id="6604"/>
    <lineage>
        <taxon>Eukaryota</taxon>
        <taxon>Metazoa</taxon>
        <taxon>Spiralia</taxon>
        <taxon>Lophotrochozoa</taxon>
        <taxon>Mollusca</taxon>
        <taxon>Bivalvia</taxon>
        <taxon>Autobranchia</taxon>
        <taxon>Heteroconchia</taxon>
        <taxon>Euheterodonta</taxon>
        <taxon>Imparidentia</taxon>
        <taxon>Neoheterodontei</taxon>
        <taxon>Myida</taxon>
        <taxon>Myoidea</taxon>
        <taxon>Myidae</taxon>
        <taxon>Mya</taxon>
    </lineage>
</organism>
<proteinExistence type="inferred from homology"/>
<evidence type="ECO:0000313" key="6">
    <source>
        <dbReference type="EMBL" id="WAR19831.1"/>
    </source>
</evidence>
<dbReference type="CDD" id="cd04301">
    <property type="entry name" value="NAT_SF"/>
    <property type="match status" value="1"/>
</dbReference>
<keyword evidence="4" id="KW-0012">Acyltransferase</keyword>
<dbReference type="Gene3D" id="3.40.630.30">
    <property type="match status" value="1"/>
</dbReference>
<name>A0ABY7FFV4_MYAAR</name>
<dbReference type="Pfam" id="PF00583">
    <property type="entry name" value="Acetyltransf_1"/>
    <property type="match status" value="1"/>
</dbReference>
<dbReference type="PANTHER" id="PTHR13355:SF11">
    <property type="entry name" value="GLUCOSAMINE 6-PHOSPHATE N-ACETYLTRANSFERASE"/>
    <property type="match status" value="1"/>
</dbReference>
<sequence>MSDSLTNGESDVSLFDGSILKELDFSECLATYKPTISHTSPGENLIMRPLQLSDYEKGYMKLLTHLTVVGDVTKKEFEDRFCKMRGCADSYYVVVVEDTSVGKVIGSVTLAVEQKFIRQCSSRARVEDVVVDDEYRGKQLGKLLLDVAMLLSKKIGCYKVSLECKDKLVPFYEQFGYVAGEQNYMV</sequence>
<evidence type="ECO:0000256" key="4">
    <source>
        <dbReference type="RuleBase" id="RU365086"/>
    </source>
</evidence>
<dbReference type="PROSITE" id="PS51186">
    <property type="entry name" value="GNAT"/>
    <property type="match status" value="1"/>
</dbReference>
<reference evidence="6" key="1">
    <citation type="submission" date="2022-11" db="EMBL/GenBank/DDBJ databases">
        <title>Centuries of genome instability and evolution in soft-shell clam transmissible cancer (bioRxiv).</title>
        <authorList>
            <person name="Hart S.F.M."/>
            <person name="Yonemitsu M.A."/>
            <person name="Giersch R.M."/>
            <person name="Beal B.F."/>
            <person name="Arriagada G."/>
            <person name="Davis B.W."/>
            <person name="Ostrander E.A."/>
            <person name="Goff S.P."/>
            <person name="Metzger M.J."/>
        </authorList>
    </citation>
    <scope>NUCLEOTIDE SEQUENCE</scope>
    <source>
        <strain evidence="6">MELC-2E11</strain>
        <tissue evidence="6">Siphon/mantle</tissue>
    </source>
</reference>
<dbReference type="InterPro" id="IPR000182">
    <property type="entry name" value="GNAT_dom"/>
</dbReference>